<reference evidence="2 3" key="1">
    <citation type="journal article" date="2021" name="Elife">
        <title>Chloroplast acquisition without the gene transfer in kleptoplastic sea slugs, Plakobranchus ocellatus.</title>
        <authorList>
            <person name="Maeda T."/>
            <person name="Takahashi S."/>
            <person name="Yoshida T."/>
            <person name="Shimamura S."/>
            <person name="Takaki Y."/>
            <person name="Nagai Y."/>
            <person name="Toyoda A."/>
            <person name="Suzuki Y."/>
            <person name="Arimoto A."/>
            <person name="Ishii H."/>
            <person name="Satoh N."/>
            <person name="Nishiyama T."/>
            <person name="Hasebe M."/>
            <person name="Maruyama T."/>
            <person name="Minagawa J."/>
            <person name="Obokata J."/>
            <person name="Shigenobu S."/>
        </authorList>
    </citation>
    <scope>NUCLEOTIDE SEQUENCE [LARGE SCALE GENOMIC DNA]</scope>
</reference>
<dbReference type="EMBL" id="BMAT01011964">
    <property type="protein sequence ID" value="GFR82894.1"/>
    <property type="molecule type" value="Genomic_DNA"/>
</dbReference>
<feature type="signal peptide" evidence="1">
    <location>
        <begin position="1"/>
        <end position="23"/>
    </location>
</feature>
<evidence type="ECO:0000313" key="3">
    <source>
        <dbReference type="Proteomes" id="UP000762676"/>
    </source>
</evidence>
<proteinExistence type="predicted"/>
<accession>A0AAV4GBN1</accession>
<evidence type="ECO:0000313" key="2">
    <source>
        <dbReference type="EMBL" id="GFR82894.1"/>
    </source>
</evidence>
<evidence type="ECO:0000256" key="1">
    <source>
        <dbReference type="SAM" id="SignalP"/>
    </source>
</evidence>
<keyword evidence="3" id="KW-1185">Reference proteome</keyword>
<organism evidence="2 3">
    <name type="scientific">Elysia marginata</name>
    <dbReference type="NCBI Taxonomy" id="1093978"/>
    <lineage>
        <taxon>Eukaryota</taxon>
        <taxon>Metazoa</taxon>
        <taxon>Spiralia</taxon>
        <taxon>Lophotrochozoa</taxon>
        <taxon>Mollusca</taxon>
        <taxon>Gastropoda</taxon>
        <taxon>Heterobranchia</taxon>
        <taxon>Euthyneura</taxon>
        <taxon>Panpulmonata</taxon>
        <taxon>Sacoglossa</taxon>
        <taxon>Placobranchoidea</taxon>
        <taxon>Plakobranchidae</taxon>
        <taxon>Elysia</taxon>
    </lineage>
</organism>
<feature type="chain" id="PRO_5043876022" evidence="1">
    <location>
        <begin position="24"/>
        <end position="153"/>
    </location>
</feature>
<name>A0AAV4GBN1_9GAST</name>
<dbReference type="AlphaFoldDB" id="A0AAV4GBN1"/>
<gene>
    <name evidence="2" type="ORF">ElyMa_005962900</name>
</gene>
<dbReference type="Proteomes" id="UP000762676">
    <property type="component" value="Unassembled WGS sequence"/>
</dbReference>
<comment type="caution">
    <text evidence="2">The sequence shown here is derived from an EMBL/GenBank/DDBJ whole genome shotgun (WGS) entry which is preliminary data.</text>
</comment>
<protein>
    <submittedName>
        <fullName evidence="2">1-phosphatidylinositol-4,5-bisphosphate phosphodiesterase epsilon-1</fullName>
    </submittedName>
</protein>
<keyword evidence="1" id="KW-0732">Signal</keyword>
<sequence length="153" mass="17593">MVVMMVMMIMMMNYIVIIKRSWSEEAEKSLHILVKLATNWECVPAMLDSLLPYLRGILPCLELAEAPGVEKYINELFNTLLQDSNLRPLGPKAERLPLDHNATDQWKTNFFQSIKVDLFSSDAEKKKRRARRISGKGTVNSRVSRSLRIVSRV</sequence>